<dbReference type="SUPFAM" id="SSF53822">
    <property type="entry name" value="Periplasmic binding protein-like I"/>
    <property type="match status" value="1"/>
</dbReference>
<dbReference type="SUPFAM" id="SSF47413">
    <property type="entry name" value="lambda repressor-like DNA-binding domains"/>
    <property type="match status" value="1"/>
</dbReference>
<dbReference type="Pfam" id="PF00356">
    <property type="entry name" value="LacI"/>
    <property type="match status" value="1"/>
</dbReference>
<keyword evidence="4" id="KW-0804">Transcription</keyword>
<dbReference type="CDD" id="cd01392">
    <property type="entry name" value="HTH_LacI"/>
    <property type="match status" value="1"/>
</dbReference>
<evidence type="ECO:0000259" key="5">
    <source>
        <dbReference type="PROSITE" id="PS50932"/>
    </source>
</evidence>
<keyword evidence="7" id="KW-1185">Reference proteome</keyword>
<evidence type="ECO:0000313" key="7">
    <source>
        <dbReference type="Proteomes" id="UP000664288"/>
    </source>
</evidence>
<evidence type="ECO:0000256" key="4">
    <source>
        <dbReference type="ARBA" id="ARBA00023163"/>
    </source>
</evidence>
<dbReference type="Proteomes" id="UP000664288">
    <property type="component" value="Unassembled WGS sequence"/>
</dbReference>
<keyword evidence="3 6" id="KW-0238">DNA-binding</keyword>
<sequence length="339" mass="36252">MAQKVKLSTIAEALGLSTATVSLALRDSPLVADVTKERIKEAARELGYIYNRRAASLRTSRSGIVGVCVHDVMNPFYGEILKAIEHELDRNRQTFILCNHYDDLSKQRSFVDTLLQLGADGLILSPALGTPPADIRLAEENGLPAILIARTIDGAGALGFRGDDAYGMGLAVDHLVSLGHRSIAMIGGTRATSTGREREAGYLAGLARGGIAFRPEWRIEGPRSRHSGFDSAGPFLAIKDRPTAIVCFSDLVALGVMYGLARQGIRPGVDVAVVGYDDIDEAEIAMPPLTTVSNGQSEVGERAAGALLERLSGMEAREHTTLIRPHLRVRQSCGSPEAG</sequence>
<dbReference type="GO" id="GO:0003677">
    <property type="term" value="F:DNA binding"/>
    <property type="evidence" value="ECO:0007669"/>
    <property type="project" value="UniProtKB-KW"/>
</dbReference>
<reference evidence="6 7" key="1">
    <citation type="submission" date="2021-03" db="EMBL/GenBank/DDBJ databases">
        <title>Whole genome sequence of Jiella sp. MQZ13P-4.</title>
        <authorList>
            <person name="Tuo L."/>
        </authorList>
    </citation>
    <scope>NUCLEOTIDE SEQUENCE [LARGE SCALE GENOMIC DNA]</scope>
    <source>
        <strain evidence="6 7">MQZ13P-4</strain>
    </source>
</reference>
<dbReference type="PROSITE" id="PS50932">
    <property type="entry name" value="HTH_LACI_2"/>
    <property type="match status" value="1"/>
</dbReference>
<dbReference type="InterPro" id="IPR000843">
    <property type="entry name" value="HTH_LacI"/>
</dbReference>
<dbReference type="InterPro" id="IPR046335">
    <property type="entry name" value="LacI/GalR-like_sensor"/>
</dbReference>
<dbReference type="Gene3D" id="1.10.260.40">
    <property type="entry name" value="lambda repressor-like DNA-binding domains"/>
    <property type="match status" value="1"/>
</dbReference>
<evidence type="ECO:0000313" key="6">
    <source>
        <dbReference type="EMBL" id="MBO0906375.1"/>
    </source>
</evidence>
<dbReference type="RefSeq" id="WP_207353009.1">
    <property type="nucleotide sequence ID" value="NZ_JAFMPY010000039.1"/>
</dbReference>
<comment type="caution">
    <text evidence="6">The sequence shown here is derived from an EMBL/GenBank/DDBJ whole genome shotgun (WGS) entry which is preliminary data.</text>
</comment>
<feature type="domain" description="HTH lacI-type" evidence="5">
    <location>
        <begin position="5"/>
        <end position="59"/>
    </location>
</feature>
<keyword evidence="1" id="KW-0678">Repressor</keyword>
<name>A0ABS3J9L5_9HYPH</name>
<dbReference type="EMBL" id="JAFMPY010000039">
    <property type="protein sequence ID" value="MBO0906375.1"/>
    <property type="molecule type" value="Genomic_DNA"/>
</dbReference>
<dbReference type="SMART" id="SM00354">
    <property type="entry name" value="HTH_LACI"/>
    <property type="match status" value="1"/>
</dbReference>
<dbReference type="InterPro" id="IPR028082">
    <property type="entry name" value="Peripla_BP_I"/>
</dbReference>
<evidence type="ECO:0000256" key="2">
    <source>
        <dbReference type="ARBA" id="ARBA00023015"/>
    </source>
</evidence>
<protein>
    <submittedName>
        <fullName evidence="6">LacI family DNA-binding transcriptional regulator</fullName>
    </submittedName>
</protein>
<evidence type="ECO:0000256" key="3">
    <source>
        <dbReference type="ARBA" id="ARBA00023125"/>
    </source>
</evidence>
<dbReference type="Pfam" id="PF13377">
    <property type="entry name" value="Peripla_BP_3"/>
    <property type="match status" value="1"/>
</dbReference>
<evidence type="ECO:0000256" key="1">
    <source>
        <dbReference type="ARBA" id="ARBA00022491"/>
    </source>
</evidence>
<dbReference type="PANTHER" id="PTHR30146">
    <property type="entry name" value="LACI-RELATED TRANSCRIPTIONAL REPRESSOR"/>
    <property type="match status" value="1"/>
</dbReference>
<dbReference type="InterPro" id="IPR010982">
    <property type="entry name" value="Lambda_DNA-bd_dom_sf"/>
</dbReference>
<dbReference type="Gene3D" id="3.40.50.2300">
    <property type="match status" value="2"/>
</dbReference>
<proteinExistence type="predicted"/>
<dbReference type="PANTHER" id="PTHR30146:SF148">
    <property type="entry name" value="HTH-TYPE TRANSCRIPTIONAL REPRESSOR PURR-RELATED"/>
    <property type="match status" value="1"/>
</dbReference>
<dbReference type="CDD" id="cd06289">
    <property type="entry name" value="PBP1_MalI-like"/>
    <property type="match status" value="1"/>
</dbReference>
<organism evidence="6 7">
    <name type="scientific">Jiella sonneratiae</name>
    <dbReference type="NCBI Taxonomy" id="2816856"/>
    <lineage>
        <taxon>Bacteria</taxon>
        <taxon>Pseudomonadati</taxon>
        <taxon>Pseudomonadota</taxon>
        <taxon>Alphaproteobacteria</taxon>
        <taxon>Hyphomicrobiales</taxon>
        <taxon>Aurantimonadaceae</taxon>
        <taxon>Jiella</taxon>
    </lineage>
</organism>
<accession>A0ABS3J9L5</accession>
<keyword evidence="2" id="KW-0805">Transcription regulation</keyword>
<gene>
    <name evidence="6" type="ORF">J1C47_22220</name>
</gene>